<dbReference type="GO" id="GO:0005634">
    <property type="term" value="C:nucleus"/>
    <property type="evidence" value="ECO:0007669"/>
    <property type="project" value="UniProtKB-SubCell"/>
</dbReference>
<dbReference type="PROSITE" id="PS50051">
    <property type="entry name" value="MCM_2"/>
    <property type="match status" value="2"/>
</dbReference>
<dbReference type="InterPro" id="IPR058768">
    <property type="entry name" value="MCM9_N"/>
</dbReference>
<keyword evidence="10" id="KW-0539">Nucleus</keyword>
<dbReference type="SUPFAM" id="SSF50249">
    <property type="entry name" value="Nucleic acid-binding proteins"/>
    <property type="match status" value="1"/>
</dbReference>
<keyword evidence="12" id="KW-0238">DNA-binding</keyword>
<keyword evidence="8 12" id="KW-0067">ATP-binding</keyword>
<dbReference type="InterPro" id="IPR027417">
    <property type="entry name" value="P-loop_NTPase"/>
</dbReference>
<evidence type="ECO:0000256" key="6">
    <source>
        <dbReference type="ARBA" id="ARBA00022801"/>
    </source>
</evidence>
<evidence type="ECO:0000256" key="8">
    <source>
        <dbReference type="ARBA" id="ARBA00022840"/>
    </source>
</evidence>
<evidence type="ECO:0000256" key="2">
    <source>
        <dbReference type="ARBA" id="ARBA00008010"/>
    </source>
</evidence>
<protein>
    <recommendedName>
        <fullName evidence="3">DNA helicase</fullName>
        <ecNumber evidence="3">3.6.4.12</ecNumber>
    </recommendedName>
</protein>
<dbReference type="GO" id="GO:0017116">
    <property type="term" value="F:single-stranded DNA helicase activity"/>
    <property type="evidence" value="ECO:0007669"/>
    <property type="project" value="TreeGrafter"/>
</dbReference>
<dbReference type="Gene3D" id="2.20.28.10">
    <property type="match status" value="1"/>
</dbReference>
<evidence type="ECO:0000256" key="12">
    <source>
        <dbReference type="RuleBase" id="RU004070"/>
    </source>
</evidence>
<keyword evidence="9" id="KW-0234">DNA repair</keyword>
<dbReference type="PANTHER" id="PTHR11630:SF48">
    <property type="entry name" value="DNA HELICASE MCM9"/>
    <property type="match status" value="1"/>
</dbReference>
<evidence type="ECO:0000256" key="11">
    <source>
        <dbReference type="ARBA" id="ARBA00047995"/>
    </source>
</evidence>
<evidence type="ECO:0000256" key="7">
    <source>
        <dbReference type="ARBA" id="ARBA00022806"/>
    </source>
</evidence>
<evidence type="ECO:0000313" key="14">
    <source>
        <dbReference type="EMBL" id="KAA3463019.1"/>
    </source>
</evidence>
<keyword evidence="7" id="KW-0347">Helicase</keyword>
<keyword evidence="6" id="KW-0378">Hydrolase</keyword>
<dbReference type="GO" id="GO:0000724">
    <property type="term" value="P:double-strand break repair via homologous recombination"/>
    <property type="evidence" value="ECO:0007669"/>
    <property type="project" value="TreeGrafter"/>
</dbReference>
<dbReference type="InterPro" id="IPR031327">
    <property type="entry name" value="MCM"/>
</dbReference>
<name>A0A5B6V1J3_9ROSI</name>
<proteinExistence type="inferred from homology"/>
<feature type="domain" description="MCM C-terminal AAA(+) ATPase" evidence="13">
    <location>
        <begin position="484"/>
        <end position="510"/>
    </location>
</feature>
<dbReference type="OrthoDB" id="271325at2759"/>
<dbReference type="Gene3D" id="2.40.50.140">
    <property type="entry name" value="Nucleic acid-binding proteins"/>
    <property type="match status" value="1"/>
</dbReference>
<dbReference type="PRINTS" id="PR01657">
    <property type="entry name" value="MCMFAMILY"/>
</dbReference>
<comment type="caution">
    <text evidence="14">The sequence shown here is derived from an EMBL/GenBank/DDBJ whole genome shotgun (WGS) entry which is preliminary data.</text>
</comment>
<evidence type="ECO:0000313" key="15">
    <source>
        <dbReference type="Proteomes" id="UP000325315"/>
    </source>
</evidence>
<dbReference type="InterPro" id="IPR013103">
    <property type="entry name" value="RVT_2"/>
</dbReference>
<keyword evidence="5" id="KW-0227">DNA damage</keyword>
<dbReference type="GO" id="GO:0005524">
    <property type="term" value="F:ATP binding"/>
    <property type="evidence" value="ECO:0007669"/>
    <property type="project" value="UniProtKB-KW"/>
</dbReference>
<evidence type="ECO:0000256" key="3">
    <source>
        <dbReference type="ARBA" id="ARBA00012551"/>
    </source>
</evidence>
<dbReference type="SUPFAM" id="SSF52540">
    <property type="entry name" value="P-loop containing nucleoside triphosphate hydrolases"/>
    <property type="match status" value="1"/>
</dbReference>
<keyword evidence="15" id="KW-1185">Reference proteome</keyword>
<dbReference type="InterPro" id="IPR001208">
    <property type="entry name" value="MCM_dom"/>
</dbReference>
<sequence length="718" mass="79596">MNSCDEEEVPMRLHSAVEYLLHSHSDQLRSIILSPDPKLHYPLFVDYAELMDADPPLARLVFANPTDYLRFFDQAAILAHKRVLKDMVSHEKGVEKKFIHVRFNVCGSPLEFPETFPTIGRVRVKHRGILLTLKGTVIRSGAVKMYEGQRTYQCKKCKHMFPLYPELETRNSITLPSICPAQRSNPCEGTKFLCIENTTVCHDYQEIKLQESTQVLGVGVIPRSILVILQDDLVDIVKAGGKKLISTISSVDVNAPKNGFRILKSVMAQVLISLDDVIITGILTAKWSPDLKDVRCDLDPILIANHVRKTNEMKLEIDIPDDVAMKFKQFWLDFRDTPLKGRNTILRGICPQVFGLFTVKLAVALTLIGGVQHVDASGTKIRGESHLLLVGDPGTGKSQFLKFAAKLSNRSVITTGLGSTSAGLTVTAVKDGENNNELDSTTAEAYCVLAQDDISRVESMKTGKGLAMDTVLFPLIVQVLHGRAGEWMLEAGALVLADGGLCCIDEFDRVLFKTVWDLVRNTLSVGTSFSFFVEEVMSTISRPTLVVVYNCYSSDLNSQPRDFDSLTIAPTEPPITQVYSRHKETHDTCSMLVSSSLDLILLSMFSSVDSSDLDLSIALCKIQETLSHLGWRDAMLEEIHALNKNGTWNLVDLLDGKRVVGCKWVFIVKVNPNGSVAKLKARLVAKGCAQTYEVDYSETFSRGQIHLCSSIHFASCIL</sequence>
<evidence type="ECO:0000256" key="10">
    <source>
        <dbReference type="ARBA" id="ARBA00023242"/>
    </source>
</evidence>
<dbReference type="GO" id="GO:0042555">
    <property type="term" value="C:MCM complex"/>
    <property type="evidence" value="ECO:0007669"/>
    <property type="project" value="TreeGrafter"/>
</dbReference>
<accession>A0A5B6V1J3</accession>
<organism evidence="14 15">
    <name type="scientific">Gossypium australe</name>
    <dbReference type="NCBI Taxonomy" id="47621"/>
    <lineage>
        <taxon>Eukaryota</taxon>
        <taxon>Viridiplantae</taxon>
        <taxon>Streptophyta</taxon>
        <taxon>Embryophyta</taxon>
        <taxon>Tracheophyta</taxon>
        <taxon>Spermatophyta</taxon>
        <taxon>Magnoliopsida</taxon>
        <taxon>eudicotyledons</taxon>
        <taxon>Gunneridae</taxon>
        <taxon>Pentapetalae</taxon>
        <taxon>rosids</taxon>
        <taxon>malvids</taxon>
        <taxon>Malvales</taxon>
        <taxon>Malvaceae</taxon>
        <taxon>Malvoideae</taxon>
        <taxon>Gossypium</taxon>
    </lineage>
</organism>
<dbReference type="AlphaFoldDB" id="A0A5B6V1J3"/>
<evidence type="ECO:0000256" key="5">
    <source>
        <dbReference type="ARBA" id="ARBA00022763"/>
    </source>
</evidence>
<dbReference type="InterPro" id="IPR033762">
    <property type="entry name" value="MCM_OB"/>
</dbReference>
<dbReference type="EMBL" id="SMMG02000009">
    <property type="protein sequence ID" value="KAA3463019.1"/>
    <property type="molecule type" value="Genomic_DNA"/>
</dbReference>
<comment type="similarity">
    <text evidence="2 12">Belongs to the MCM family.</text>
</comment>
<dbReference type="Pfam" id="PF26066">
    <property type="entry name" value="MCM9_N"/>
    <property type="match status" value="1"/>
</dbReference>
<dbReference type="Pfam" id="PF17207">
    <property type="entry name" value="MCM_OB"/>
    <property type="match status" value="1"/>
</dbReference>
<gene>
    <name evidence="14" type="ORF">EPI10_029448</name>
</gene>
<reference evidence="15" key="1">
    <citation type="journal article" date="2019" name="Plant Biotechnol. J.">
        <title>Genome sequencing of the Australian wild diploid species Gossypium australe highlights disease resistance and delayed gland morphogenesis.</title>
        <authorList>
            <person name="Cai Y."/>
            <person name="Cai X."/>
            <person name="Wang Q."/>
            <person name="Wang P."/>
            <person name="Zhang Y."/>
            <person name="Cai C."/>
            <person name="Xu Y."/>
            <person name="Wang K."/>
            <person name="Zhou Z."/>
            <person name="Wang C."/>
            <person name="Geng S."/>
            <person name="Li B."/>
            <person name="Dong Q."/>
            <person name="Hou Y."/>
            <person name="Wang H."/>
            <person name="Ai P."/>
            <person name="Liu Z."/>
            <person name="Yi F."/>
            <person name="Sun M."/>
            <person name="An G."/>
            <person name="Cheng J."/>
            <person name="Zhang Y."/>
            <person name="Shi Q."/>
            <person name="Xie Y."/>
            <person name="Shi X."/>
            <person name="Chang Y."/>
            <person name="Huang F."/>
            <person name="Chen Y."/>
            <person name="Hong S."/>
            <person name="Mi L."/>
            <person name="Sun Q."/>
            <person name="Zhang L."/>
            <person name="Zhou B."/>
            <person name="Peng R."/>
            <person name="Zhang X."/>
            <person name="Liu F."/>
        </authorList>
    </citation>
    <scope>NUCLEOTIDE SEQUENCE [LARGE SCALE GENOMIC DNA]</scope>
    <source>
        <strain evidence="15">cv. PA1801</strain>
    </source>
</reference>
<evidence type="ECO:0000259" key="13">
    <source>
        <dbReference type="PROSITE" id="PS50051"/>
    </source>
</evidence>
<evidence type="ECO:0000256" key="4">
    <source>
        <dbReference type="ARBA" id="ARBA00022741"/>
    </source>
</evidence>
<keyword evidence="4 12" id="KW-0547">Nucleotide-binding</keyword>
<dbReference type="Gene3D" id="3.40.50.300">
    <property type="entry name" value="P-loop containing nucleotide triphosphate hydrolases"/>
    <property type="match status" value="1"/>
</dbReference>
<comment type="catalytic activity">
    <reaction evidence="11">
        <text>ATP + H2O = ADP + phosphate + H(+)</text>
        <dbReference type="Rhea" id="RHEA:13065"/>
        <dbReference type="ChEBI" id="CHEBI:15377"/>
        <dbReference type="ChEBI" id="CHEBI:15378"/>
        <dbReference type="ChEBI" id="CHEBI:30616"/>
        <dbReference type="ChEBI" id="CHEBI:43474"/>
        <dbReference type="ChEBI" id="CHEBI:456216"/>
        <dbReference type="EC" id="3.6.4.12"/>
    </reaction>
</comment>
<feature type="domain" description="MCM C-terminal AAA(+) ATPase" evidence="13">
    <location>
        <begin position="341"/>
        <end position="436"/>
    </location>
</feature>
<dbReference type="Pfam" id="PF07727">
    <property type="entry name" value="RVT_2"/>
    <property type="match status" value="1"/>
</dbReference>
<evidence type="ECO:0000256" key="1">
    <source>
        <dbReference type="ARBA" id="ARBA00004123"/>
    </source>
</evidence>
<dbReference type="EC" id="3.6.4.12" evidence="3"/>
<comment type="subcellular location">
    <subcellularLocation>
        <location evidence="1">Nucleus</location>
    </subcellularLocation>
</comment>
<evidence type="ECO:0000256" key="9">
    <source>
        <dbReference type="ARBA" id="ARBA00023204"/>
    </source>
</evidence>
<dbReference type="GO" id="GO:0003697">
    <property type="term" value="F:single-stranded DNA binding"/>
    <property type="evidence" value="ECO:0007669"/>
    <property type="project" value="TreeGrafter"/>
</dbReference>
<dbReference type="Proteomes" id="UP000325315">
    <property type="component" value="Unassembled WGS sequence"/>
</dbReference>
<dbReference type="InterPro" id="IPR012340">
    <property type="entry name" value="NA-bd_OB-fold"/>
</dbReference>
<dbReference type="SMART" id="SM00350">
    <property type="entry name" value="MCM"/>
    <property type="match status" value="1"/>
</dbReference>
<dbReference type="GO" id="GO:0016787">
    <property type="term" value="F:hydrolase activity"/>
    <property type="evidence" value="ECO:0007669"/>
    <property type="project" value="UniProtKB-KW"/>
</dbReference>
<dbReference type="PANTHER" id="PTHR11630">
    <property type="entry name" value="DNA REPLICATION LICENSING FACTOR MCM FAMILY MEMBER"/>
    <property type="match status" value="1"/>
</dbReference>
<dbReference type="Pfam" id="PF00493">
    <property type="entry name" value="MCM"/>
    <property type="match status" value="2"/>
</dbReference>